<keyword evidence="13 14" id="KW-0472">Membrane</keyword>
<evidence type="ECO:0000256" key="4">
    <source>
        <dbReference type="ARBA" id="ARBA00022475"/>
    </source>
</evidence>
<dbReference type="Pfam" id="PF17200">
    <property type="entry name" value="sCache_2"/>
    <property type="match status" value="1"/>
</dbReference>
<evidence type="ECO:0000313" key="16">
    <source>
        <dbReference type="EMBL" id="BBO76594.1"/>
    </source>
</evidence>
<evidence type="ECO:0000313" key="17">
    <source>
        <dbReference type="Proteomes" id="UP000427769"/>
    </source>
</evidence>
<dbReference type="Gene3D" id="1.10.287.130">
    <property type="match status" value="1"/>
</dbReference>
<keyword evidence="4" id="KW-1003">Cell membrane</keyword>
<evidence type="ECO:0000256" key="14">
    <source>
        <dbReference type="SAM" id="Phobius"/>
    </source>
</evidence>
<feature type="transmembrane region" description="Helical" evidence="14">
    <location>
        <begin position="202"/>
        <end position="221"/>
    </location>
</feature>
<dbReference type="PANTHER" id="PTHR43065:SF10">
    <property type="entry name" value="PEROXIDE STRESS-ACTIVATED HISTIDINE KINASE MAK3"/>
    <property type="match status" value="1"/>
</dbReference>
<dbReference type="SMART" id="SM00065">
    <property type="entry name" value="GAF"/>
    <property type="match status" value="1"/>
</dbReference>
<keyword evidence="8" id="KW-0547">Nucleotide-binding</keyword>
<dbReference type="Gene3D" id="3.30.450.20">
    <property type="entry name" value="PAS domain"/>
    <property type="match status" value="1"/>
</dbReference>
<dbReference type="PROSITE" id="PS50109">
    <property type="entry name" value="HIS_KIN"/>
    <property type="match status" value="1"/>
</dbReference>
<dbReference type="AlphaFoldDB" id="A0A5K7ZDR8"/>
<dbReference type="CDD" id="cd00082">
    <property type="entry name" value="HisKA"/>
    <property type="match status" value="1"/>
</dbReference>
<dbReference type="SMART" id="SM01049">
    <property type="entry name" value="Cache_2"/>
    <property type="match status" value="1"/>
</dbReference>
<dbReference type="InterPro" id="IPR004358">
    <property type="entry name" value="Sig_transdc_His_kin-like_C"/>
</dbReference>
<dbReference type="InterPro" id="IPR003661">
    <property type="entry name" value="HisK_dim/P_dom"/>
</dbReference>
<evidence type="ECO:0000256" key="11">
    <source>
        <dbReference type="ARBA" id="ARBA00022989"/>
    </source>
</evidence>
<dbReference type="SMART" id="SM00387">
    <property type="entry name" value="HATPase_c"/>
    <property type="match status" value="1"/>
</dbReference>
<dbReference type="SUPFAM" id="SSF55781">
    <property type="entry name" value="GAF domain-like"/>
    <property type="match status" value="1"/>
</dbReference>
<comment type="subcellular location">
    <subcellularLocation>
        <location evidence="2">Cell membrane</location>
        <topology evidence="2">Multi-pass membrane protein</topology>
    </subcellularLocation>
</comment>
<dbReference type="RefSeq" id="WP_155305412.1">
    <property type="nucleotide sequence ID" value="NZ_AP021875.1"/>
</dbReference>
<evidence type="ECO:0000256" key="13">
    <source>
        <dbReference type="ARBA" id="ARBA00023136"/>
    </source>
</evidence>
<dbReference type="InterPro" id="IPR003018">
    <property type="entry name" value="GAF"/>
</dbReference>
<dbReference type="InterPro" id="IPR029016">
    <property type="entry name" value="GAF-like_dom_sf"/>
</dbReference>
<evidence type="ECO:0000259" key="15">
    <source>
        <dbReference type="PROSITE" id="PS50109"/>
    </source>
</evidence>
<keyword evidence="10" id="KW-0067">ATP-binding</keyword>
<proteinExistence type="predicted"/>
<dbReference type="SMART" id="SM00388">
    <property type="entry name" value="HisKA"/>
    <property type="match status" value="1"/>
</dbReference>
<evidence type="ECO:0000256" key="7">
    <source>
        <dbReference type="ARBA" id="ARBA00022692"/>
    </source>
</evidence>
<dbReference type="KEGG" id="dwd:DSCW_40110"/>
<dbReference type="SUPFAM" id="SSF55874">
    <property type="entry name" value="ATPase domain of HSP90 chaperone/DNA topoisomerase II/histidine kinase"/>
    <property type="match status" value="1"/>
</dbReference>
<dbReference type="OrthoDB" id="5421771at2"/>
<dbReference type="GO" id="GO:0005886">
    <property type="term" value="C:plasma membrane"/>
    <property type="evidence" value="ECO:0007669"/>
    <property type="project" value="UniProtKB-SubCell"/>
</dbReference>
<name>A0A5K7ZDR8_9BACT</name>
<dbReference type="Pfam" id="PF00512">
    <property type="entry name" value="HisKA"/>
    <property type="match status" value="1"/>
</dbReference>
<keyword evidence="6" id="KW-0808">Transferase</keyword>
<feature type="transmembrane region" description="Helical" evidence="14">
    <location>
        <begin position="20"/>
        <end position="41"/>
    </location>
</feature>
<organism evidence="16 17">
    <name type="scientific">Desulfosarcina widdelii</name>
    <dbReference type="NCBI Taxonomy" id="947919"/>
    <lineage>
        <taxon>Bacteria</taxon>
        <taxon>Pseudomonadati</taxon>
        <taxon>Thermodesulfobacteriota</taxon>
        <taxon>Desulfobacteria</taxon>
        <taxon>Desulfobacterales</taxon>
        <taxon>Desulfosarcinaceae</taxon>
        <taxon>Desulfosarcina</taxon>
    </lineage>
</organism>
<dbReference type="InterPro" id="IPR005467">
    <property type="entry name" value="His_kinase_dom"/>
</dbReference>
<dbReference type="GO" id="GO:0005524">
    <property type="term" value="F:ATP binding"/>
    <property type="evidence" value="ECO:0007669"/>
    <property type="project" value="UniProtKB-KW"/>
</dbReference>
<keyword evidence="12" id="KW-0902">Two-component regulatory system</keyword>
<dbReference type="Gene3D" id="3.30.450.40">
    <property type="match status" value="1"/>
</dbReference>
<keyword evidence="17" id="KW-1185">Reference proteome</keyword>
<evidence type="ECO:0000256" key="1">
    <source>
        <dbReference type="ARBA" id="ARBA00000085"/>
    </source>
</evidence>
<evidence type="ECO:0000256" key="2">
    <source>
        <dbReference type="ARBA" id="ARBA00004651"/>
    </source>
</evidence>
<dbReference type="InterPro" id="IPR033480">
    <property type="entry name" value="sCache_2"/>
</dbReference>
<accession>A0A5K7ZDR8</accession>
<evidence type="ECO:0000256" key="5">
    <source>
        <dbReference type="ARBA" id="ARBA00022553"/>
    </source>
</evidence>
<dbReference type="EC" id="2.7.13.3" evidence="3"/>
<keyword evidence="11 14" id="KW-1133">Transmembrane helix</keyword>
<evidence type="ECO:0000256" key="9">
    <source>
        <dbReference type="ARBA" id="ARBA00022777"/>
    </source>
</evidence>
<feature type="domain" description="Histidine kinase" evidence="15">
    <location>
        <begin position="463"/>
        <end position="676"/>
    </location>
</feature>
<evidence type="ECO:0000256" key="12">
    <source>
        <dbReference type="ARBA" id="ARBA00023012"/>
    </source>
</evidence>
<dbReference type="PRINTS" id="PR00344">
    <property type="entry name" value="BCTRLSENSOR"/>
</dbReference>
<keyword evidence="7 14" id="KW-0812">Transmembrane</keyword>
<dbReference type="Pfam" id="PF13185">
    <property type="entry name" value="GAF_2"/>
    <property type="match status" value="1"/>
</dbReference>
<protein>
    <recommendedName>
        <fullName evidence="3">histidine kinase</fullName>
        <ecNumber evidence="3">2.7.13.3</ecNumber>
    </recommendedName>
</protein>
<gene>
    <name evidence="16" type="ORF">DSCW_40110</name>
</gene>
<dbReference type="SUPFAM" id="SSF47384">
    <property type="entry name" value="Homodimeric domain of signal transducing histidine kinase"/>
    <property type="match status" value="1"/>
</dbReference>
<dbReference type="GO" id="GO:0000155">
    <property type="term" value="F:phosphorelay sensor kinase activity"/>
    <property type="evidence" value="ECO:0007669"/>
    <property type="project" value="InterPro"/>
</dbReference>
<dbReference type="Gene3D" id="3.30.565.10">
    <property type="entry name" value="Histidine kinase-like ATPase, C-terminal domain"/>
    <property type="match status" value="1"/>
</dbReference>
<evidence type="ECO:0000256" key="6">
    <source>
        <dbReference type="ARBA" id="ARBA00022679"/>
    </source>
</evidence>
<evidence type="ECO:0000256" key="3">
    <source>
        <dbReference type="ARBA" id="ARBA00012438"/>
    </source>
</evidence>
<reference evidence="16 17" key="1">
    <citation type="submission" date="2019-11" db="EMBL/GenBank/DDBJ databases">
        <title>Comparative genomics of hydrocarbon-degrading Desulfosarcina strains.</title>
        <authorList>
            <person name="Watanabe M."/>
            <person name="Kojima H."/>
            <person name="Fukui M."/>
        </authorList>
    </citation>
    <scope>NUCLEOTIDE SEQUENCE [LARGE SCALE GENOMIC DNA]</scope>
    <source>
        <strain evidence="16 17">PP31</strain>
    </source>
</reference>
<dbReference type="InterPro" id="IPR036890">
    <property type="entry name" value="HATPase_C_sf"/>
</dbReference>
<dbReference type="InterPro" id="IPR036097">
    <property type="entry name" value="HisK_dim/P_sf"/>
</dbReference>
<dbReference type="Pfam" id="PF02518">
    <property type="entry name" value="HATPase_c"/>
    <property type="match status" value="1"/>
</dbReference>
<dbReference type="InterPro" id="IPR003594">
    <property type="entry name" value="HATPase_dom"/>
</dbReference>
<keyword evidence="9" id="KW-0418">Kinase</keyword>
<dbReference type="Proteomes" id="UP000427769">
    <property type="component" value="Chromosome"/>
</dbReference>
<dbReference type="EMBL" id="AP021875">
    <property type="protein sequence ID" value="BBO76594.1"/>
    <property type="molecule type" value="Genomic_DNA"/>
</dbReference>
<dbReference type="PANTHER" id="PTHR43065">
    <property type="entry name" value="SENSOR HISTIDINE KINASE"/>
    <property type="match status" value="1"/>
</dbReference>
<evidence type="ECO:0000256" key="8">
    <source>
        <dbReference type="ARBA" id="ARBA00022741"/>
    </source>
</evidence>
<evidence type="ECO:0000256" key="10">
    <source>
        <dbReference type="ARBA" id="ARBA00022840"/>
    </source>
</evidence>
<comment type="catalytic activity">
    <reaction evidence="1">
        <text>ATP + protein L-histidine = ADP + protein N-phospho-L-histidine.</text>
        <dbReference type="EC" id="2.7.13.3"/>
    </reaction>
</comment>
<sequence length="679" mass="76136">MQPPPAGKRSELALSFKVLIPAALMFLLFIYFSYFVVLPLVENKMMEQRRQMLRSMGNAVWHLLDSYRQKADSGEMTADSARSMALSTVKTFRFGAEGNDYCWISDLETVVLMHPYQPDWVGRRLAEHPDASTSRAFTKSIDLVKASGEGFIDYQWQWPDDPSRIGPKLSYVKGYEPWGWMLGTGLYVDDVHAEVSFLTRQLFALLLAVLIVSTVFCLYVYQQASAIDRQRQRAEGINRVLIQISNATNTTFDLDALYRSIHLSLGEIIDVSNFFIALYDRKTDAISFPYYRDEVDKIYPMIGNIHRSGSLTAKVIRTAETVLSSREGILEWAASQGEPPVGTPAALWLGVPLKIKNEVIGVMVTQSYTDPHHFDETDVGVFVSVSDQVAMAIERKTYEMQLKEARDALEARVRRRTNALVKINLRLENEIRKQEQTENILRESEARLLQSERLAATGQLAASIAHEINSPLQGVTSLLNVMRREFGGDNQLAENLELIQGAFTSISKTVRNLLDLNRPGKEKNQPMHIHEVIAQTAALVKGYLKDNDVRLELDLPSDLPVIMGSPQELSQVFMNLITNSVESLNADPTYADRRITIRALTSGSQVVVQFTDTGIGISAEDMSRVFDAFFTSKKTMGMGVGLSICHRIIEGHNGTIEVRNRPDRGAAFTIRLPANSLST</sequence>
<keyword evidence="5" id="KW-0597">Phosphoprotein</keyword>